<keyword evidence="1" id="KW-1133">Transmembrane helix</keyword>
<dbReference type="EMBL" id="JBBHLC010000015">
    <property type="protein sequence ID" value="MEJ5863213.1"/>
    <property type="molecule type" value="Genomic_DNA"/>
</dbReference>
<feature type="transmembrane region" description="Helical" evidence="1">
    <location>
        <begin position="43"/>
        <end position="67"/>
    </location>
</feature>
<evidence type="ECO:0000313" key="2">
    <source>
        <dbReference type="EMBL" id="MEJ5863213.1"/>
    </source>
</evidence>
<reference evidence="2 3" key="1">
    <citation type="submission" date="2024-02" db="EMBL/GenBank/DDBJ databases">
        <title>Identification of pathogenicity and growth-promoting function of Pseudomonas putida variant.</title>
        <authorList>
            <person name="Sun J."/>
        </authorList>
    </citation>
    <scope>NUCLEOTIDE SEQUENCE [LARGE SCALE GENOMIC DNA]</scope>
    <source>
        <strain evidence="2 3">A03</strain>
    </source>
</reference>
<evidence type="ECO:0008006" key="4">
    <source>
        <dbReference type="Google" id="ProtNLM"/>
    </source>
</evidence>
<feature type="transmembrane region" description="Helical" evidence="1">
    <location>
        <begin position="109"/>
        <end position="132"/>
    </location>
</feature>
<sequence>MKKLIQSATFFTFPLSLILLGCSVGELADNPLDPSDVYGLSAAKIYFVALVVLSVIALALAALGWVFRRVRGARGVLGIFVKGICFGPLFLVSGLIFLVAIGFHYESWFWVLSAALSMFASIGALAMILIGVRIKY</sequence>
<dbReference type="RefSeq" id="WP_339598895.1">
    <property type="nucleotide sequence ID" value="NZ_JBBHLC010000015.1"/>
</dbReference>
<organism evidence="2 3">
    <name type="scientific">Pseudomonas farsensis</name>
    <dbReference type="NCBI Taxonomy" id="2745492"/>
    <lineage>
        <taxon>Bacteria</taxon>
        <taxon>Pseudomonadati</taxon>
        <taxon>Pseudomonadota</taxon>
        <taxon>Gammaproteobacteria</taxon>
        <taxon>Pseudomonadales</taxon>
        <taxon>Pseudomonadaceae</taxon>
        <taxon>Pseudomonas</taxon>
    </lineage>
</organism>
<gene>
    <name evidence="2" type="ORF">V7S98_08225</name>
</gene>
<keyword evidence="1" id="KW-0472">Membrane</keyword>
<feature type="transmembrane region" description="Helical" evidence="1">
    <location>
        <begin position="79"/>
        <end position="103"/>
    </location>
</feature>
<accession>A0ABU8QRE4</accession>
<comment type="caution">
    <text evidence="2">The sequence shown here is derived from an EMBL/GenBank/DDBJ whole genome shotgun (WGS) entry which is preliminary data.</text>
</comment>
<proteinExistence type="predicted"/>
<dbReference type="PROSITE" id="PS51257">
    <property type="entry name" value="PROKAR_LIPOPROTEIN"/>
    <property type="match status" value="1"/>
</dbReference>
<name>A0ABU8QRE4_9PSED</name>
<keyword evidence="1" id="KW-0812">Transmembrane</keyword>
<evidence type="ECO:0000256" key="1">
    <source>
        <dbReference type="SAM" id="Phobius"/>
    </source>
</evidence>
<protein>
    <recommendedName>
        <fullName evidence="4">Lipoprotein</fullName>
    </recommendedName>
</protein>
<evidence type="ECO:0000313" key="3">
    <source>
        <dbReference type="Proteomes" id="UP001380290"/>
    </source>
</evidence>
<dbReference type="Proteomes" id="UP001380290">
    <property type="component" value="Unassembled WGS sequence"/>
</dbReference>
<keyword evidence="3" id="KW-1185">Reference proteome</keyword>